<evidence type="ECO:0000256" key="1">
    <source>
        <dbReference type="ARBA" id="ARBA00004651"/>
    </source>
</evidence>
<dbReference type="Proteomes" id="UP000005953">
    <property type="component" value="Unassembled WGS sequence"/>
</dbReference>
<dbReference type="SUPFAM" id="SSF103481">
    <property type="entry name" value="Multidrug resistance efflux transporter EmrE"/>
    <property type="match status" value="2"/>
</dbReference>
<gene>
    <name evidence="10" type="ORF">MED297_17453</name>
</gene>
<dbReference type="RefSeq" id="WP_008043890.1">
    <property type="nucleotide sequence ID" value="NZ_CH724150.1"/>
</dbReference>
<comment type="subcellular location">
    <subcellularLocation>
        <location evidence="1">Cell membrane</location>
        <topology evidence="1">Multi-pass membrane protein</topology>
    </subcellularLocation>
</comment>
<feature type="transmembrane region" description="Helical" evidence="8">
    <location>
        <begin position="145"/>
        <end position="161"/>
    </location>
</feature>
<keyword evidence="5 8" id="KW-0812">Transmembrane</keyword>
<evidence type="ECO:0000256" key="4">
    <source>
        <dbReference type="ARBA" id="ARBA00022475"/>
    </source>
</evidence>
<feature type="domain" description="EamA" evidence="9">
    <location>
        <begin position="1"/>
        <end position="136"/>
    </location>
</feature>
<feature type="transmembrane region" description="Helical" evidence="8">
    <location>
        <begin position="33"/>
        <end position="54"/>
    </location>
</feature>
<dbReference type="EMBL" id="AAOE01000013">
    <property type="protein sequence ID" value="EAR09151.1"/>
    <property type="molecule type" value="Genomic_DNA"/>
</dbReference>
<dbReference type="InterPro" id="IPR000620">
    <property type="entry name" value="EamA_dom"/>
</dbReference>
<feature type="transmembrane region" description="Helical" evidence="8">
    <location>
        <begin position="66"/>
        <end position="85"/>
    </location>
</feature>
<keyword evidence="7 8" id="KW-0472">Membrane</keyword>
<evidence type="ECO:0000256" key="8">
    <source>
        <dbReference type="SAM" id="Phobius"/>
    </source>
</evidence>
<evidence type="ECO:0000313" key="10">
    <source>
        <dbReference type="EMBL" id="EAR09151.1"/>
    </source>
</evidence>
<feature type="transmembrane region" description="Helical" evidence="8">
    <location>
        <begin position="258"/>
        <end position="279"/>
    </location>
</feature>
<accession>A4BFQ6</accession>
<comment type="caution">
    <text evidence="10">The sequence shown here is derived from an EMBL/GenBank/DDBJ whole genome shotgun (WGS) entry which is preliminary data.</text>
</comment>
<organism evidence="10 11">
    <name type="scientific">Reinekea blandensis MED297</name>
    <dbReference type="NCBI Taxonomy" id="314283"/>
    <lineage>
        <taxon>Bacteria</taxon>
        <taxon>Pseudomonadati</taxon>
        <taxon>Pseudomonadota</taxon>
        <taxon>Gammaproteobacteria</taxon>
        <taxon>Oceanospirillales</taxon>
        <taxon>Saccharospirillaceae</taxon>
        <taxon>Reinekea</taxon>
    </lineage>
</organism>
<evidence type="ECO:0000256" key="2">
    <source>
        <dbReference type="ARBA" id="ARBA00007362"/>
    </source>
</evidence>
<evidence type="ECO:0000256" key="5">
    <source>
        <dbReference type="ARBA" id="ARBA00022692"/>
    </source>
</evidence>
<protein>
    <submittedName>
        <fullName evidence="10">RarD protein</fullName>
    </submittedName>
</protein>
<keyword evidence="3" id="KW-0813">Transport</keyword>
<sequence>MKGLIYAVSAYAMWGCFPLFFSLLSHIDAMQVLSFRIVFACVFSAALLLLLGQFGAFRKLWRNRSTLLWSLLASVLISLNWYVFIWAVSQHRVVETSLGYFITPLVSLFLGRVLLKESINHWQFAAGAIALAAILFELIALGGVPWVSLVLAFSFGFYGLVRKIQPIDSLFGLTMETLWVLPLALLFLAGVAQQGQLQHDLPSWVLLVLSGVVTAIPLLFFAASVRALNLVVAGFIMYLNPLMQFMTAVWILEEAVPSQRYVTFVMVWIAMACFITGLVRKQAELRRVKRAMSAELAADSAK</sequence>
<evidence type="ECO:0000256" key="6">
    <source>
        <dbReference type="ARBA" id="ARBA00022989"/>
    </source>
</evidence>
<dbReference type="GO" id="GO:0005886">
    <property type="term" value="C:plasma membrane"/>
    <property type="evidence" value="ECO:0007669"/>
    <property type="project" value="UniProtKB-SubCell"/>
</dbReference>
<feature type="transmembrane region" description="Helical" evidence="8">
    <location>
        <begin position="97"/>
        <end position="115"/>
    </location>
</feature>
<feature type="transmembrane region" description="Helical" evidence="8">
    <location>
        <begin position="173"/>
        <end position="192"/>
    </location>
</feature>
<dbReference type="HOGENOM" id="CLU_054508_1_0_6"/>
<dbReference type="PANTHER" id="PTHR22911">
    <property type="entry name" value="ACYL-MALONYL CONDENSING ENZYME-RELATED"/>
    <property type="match status" value="1"/>
</dbReference>
<reference evidence="10 11" key="1">
    <citation type="submission" date="2006-02" db="EMBL/GenBank/DDBJ databases">
        <authorList>
            <person name="Pinhassi J."/>
            <person name="Pedros-Alio C."/>
            <person name="Ferriera S."/>
            <person name="Johnson J."/>
            <person name="Kravitz S."/>
            <person name="Halpern A."/>
            <person name="Remington K."/>
            <person name="Beeson K."/>
            <person name="Tran B."/>
            <person name="Rogers Y.-H."/>
            <person name="Friedman R."/>
            <person name="Venter J.C."/>
        </authorList>
    </citation>
    <scope>NUCLEOTIDE SEQUENCE [LARGE SCALE GENOMIC DNA]</scope>
    <source>
        <strain evidence="10 11">MED297</strain>
    </source>
</reference>
<feature type="transmembrane region" description="Helical" evidence="8">
    <location>
        <begin position="204"/>
        <end position="223"/>
    </location>
</feature>
<dbReference type="Pfam" id="PF00892">
    <property type="entry name" value="EamA"/>
    <property type="match status" value="1"/>
</dbReference>
<feature type="transmembrane region" description="Helical" evidence="8">
    <location>
        <begin position="122"/>
        <end position="139"/>
    </location>
</feature>
<name>A4BFQ6_9GAMM</name>
<dbReference type="InterPro" id="IPR004626">
    <property type="entry name" value="RarD"/>
</dbReference>
<keyword evidence="11" id="KW-1185">Reference proteome</keyword>
<keyword evidence="6 8" id="KW-1133">Transmembrane helix</keyword>
<evidence type="ECO:0000256" key="7">
    <source>
        <dbReference type="ARBA" id="ARBA00023136"/>
    </source>
</evidence>
<comment type="similarity">
    <text evidence="2">Belongs to the EamA transporter family.</text>
</comment>
<keyword evidence="4" id="KW-1003">Cell membrane</keyword>
<dbReference type="AlphaFoldDB" id="A4BFQ6"/>
<proteinExistence type="inferred from homology"/>
<evidence type="ECO:0000313" key="11">
    <source>
        <dbReference type="Proteomes" id="UP000005953"/>
    </source>
</evidence>
<evidence type="ECO:0000259" key="9">
    <source>
        <dbReference type="Pfam" id="PF00892"/>
    </source>
</evidence>
<dbReference type="InterPro" id="IPR037185">
    <property type="entry name" value="EmrE-like"/>
</dbReference>
<feature type="transmembrane region" description="Helical" evidence="8">
    <location>
        <begin position="7"/>
        <end position="27"/>
    </location>
</feature>
<dbReference type="NCBIfam" id="TIGR00688">
    <property type="entry name" value="rarD"/>
    <property type="match status" value="1"/>
</dbReference>
<evidence type="ECO:0000256" key="3">
    <source>
        <dbReference type="ARBA" id="ARBA00022448"/>
    </source>
</evidence>
<feature type="transmembrane region" description="Helical" evidence="8">
    <location>
        <begin position="230"/>
        <end position="252"/>
    </location>
</feature>
<dbReference type="OrthoDB" id="369870at2"/>
<dbReference type="PANTHER" id="PTHR22911:SF137">
    <property type="entry name" value="SOLUTE CARRIER FAMILY 35 MEMBER G2-RELATED"/>
    <property type="match status" value="1"/>
</dbReference>